<evidence type="ECO:0000259" key="1">
    <source>
        <dbReference type="Pfam" id="PF07992"/>
    </source>
</evidence>
<keyword evidence="3" id="KW-1185">Reference proteome</keyword>
<accession>A0AAN6XJ41</accession>
<feature type="domain" description="FAD/NAD(P)-binding" evidence="1">
    <location>
        <begin position="69"/>
        <end position="362"/>
    </location>
</feature>
<sequence length="446" mass="48758">MPKQLPTMAEKTPQRITLLQRLRKAILFLRLVGYGLRTYYNFFSRSLSAQIANRRATPDPSIGPSDVKNIVIVGAAFSGLYAARLLAGAVPRNGRYRIVVIEPNSHFNFTWVFPRFCVVDGHEHKAFIPYSPDFFDMGPKGLVQWVRDRVTELTRESVILRSGEAIPYEYLIIATGSNVADGLPSRAGVEDKEEAIELLKAMQNRVKNASHIVVAGGGAAGVETATDAKDHYPDKSVTIVHSRQALMHRFGNGLQQGTSEAMERLGVEVILGEKVLPESVDGKYITLSSGKKIECDCFINCTGQKPASGIVASLAPNAIAPSGHIRVKPNLQIDDDSLPNVYVCGDVAQAEVRNPNSRVAARQAEICADNVVRAVKGKTPKYIFTEGFGDGVIKLTLGLDRSITQYFDGKSELLFPAEEPDLDLMCKGTWAAMGARPFEDTGVYSE</sequence>
<comment type="caution">
    <text evidence="2">The sequence shown here is derived from an EMBL/GenBank/DDBJ whole genome shotgun (WGS) entry which is preliminary data.</text>
</comment>
<dbReference type="EMBL" id="MU863942">
    <property type="protein sequence ID" value="KAK4198702.1"/>
    <property type="molecule type" value="Genomic_DNA"/>
</dbReference>
<dbReference type="GO" id="GO:0005737">
    <property type="term" value="C:cytoplasm"/>
    <property type="evidence" value="ECO:0007669"/>
    <property type="project" value="TreeGrafter"/>
</dbReference>
<dbReference type="GO" id="GO:0050660">
    <property type="term" value="F:flavin adenine dinucleotide binding"/>
    <property type="evidence" value="ECO:0007669"/>
    <property type="project" value="TreeGrafter"/>
</dbReference>
<protein>
    <recommendedName>
        <fullName evidence="1">FAD/NAD(P)-binding domain-containing protein</fullName>
    </recommendedName>
</protein>
<reference evidence="2" key="1">
    <citation type="journal article" date="2023" name="Mol. Phylogenet. Evol.">
        <title>Genome-scale phylogeny and comparative genomics of the fungal order Sordariales.</title>
        <authorList>
            <person name="Hensen N."/>
            <person name="Bonometti L."/>
            <person name="Westerberg I."/>
            <person name="Brannstrom I.O."/>
            <person name="Guillou S."/>
            <person name="Cros-Aarteil S."/>
            <person name="Calhoun S."/>
            <person name="Haridas S."/>
            <person name="Kuo A."/>
            <person name="Mondo S."/>
            <person name="Pangilinan J."/>
            <person name="Riley R."/>
            <person name="LaButti K."/>
            <person name="Andreopoulos B."/>
            <person name="Lipzen A."/>
            <person name="Chen C."/>
            <person name="Yan M."/>
            <person name="Daum C."/>
            <person name="Ng V."/>
            <person name="Clum A."/>
            <person name="Steindorff A."/>
            <person name="Ohm R.A."/>
            <person name="Martin F."/>
            <person name="Silar P."/>
            <person name="Natvig D.O."/>
            <person name="Lalanne C."/>
            <person name="Gautier V."/>
            <person name="Ament-Velasquez S.L."/>
            <person name="Kruys A."/>
            <person name="Hutchinson M.I."/>
            <person name="Powell A.J."/>
            <person name="Barry K."/>
            <person name="Miller A.N."/>
            <person name="Grigoriev I.V."/>
            <person name="Debuchy R."/>
            <person name="Gladieux P."/>
            <person name="Hiltunen Thoren M."/>
            <person name="Johannesson H."/>
        </authorList>
    </citation>
    <scope>NUCLEOTIDE SEQUENCE</scope>
    <source>
        <strain evidence="2">CBS 315.58</strain>
    </source>
</reference>
<organism evidence="2 3">
    <name type="scientific">Triangularia verruculosa</name>
    <dbReference type="NCBI Taxonomy" id="2587418"/>
    <lineage>
        <taxon>Eukaryota</taxon>
        <taxon>Fungi</taxon>
        <taxon>Dikarya</taxon>
        <taxon>Ascomycota</taxon>
        <taxon>Pezizomycotina</taxon>
        <taxon>Sordariomycetes</taxon>
        <taxon>Sordariomycetidae</taxon>
        <taxon>Sordariales</taxon>
        <taxon>Podosporaceae</taxon>
        <taxon>Triangularia</taxon>
    </lineage>
</organism>
<dbReference type="InterPro" id="IPR023753">
    <property type="entry name" value="FAD/NAD-binding_dom"/>
</dbReference>
<dbReference type="PANTHER" id="PTHR43735">
    <property type="entry name" value="APOPTOSIS-INDUCING FACTOR 1"/>
    <property type="match status" value="1"/>
</dbReference>
<reference evidence="2" key="2">
    <citation type="submission" date="2023-05" db="EMBL/GenBank/DDBJ databases">
        <authorList>
            <consortium name="Lawrence Berkeley National Laboratory"/>
            <person name="Steindorff A."/>
            <person name="Hensen N."/>
            <person name="Bonometti L."/>
            <person name="Westerberg I."/>
            <person name="Brannstrom I.O."/>
            <person name="Guillou S."/>
            <person name="Cros-Aarteil S."/>
            <person name="Calhoun S."/>
            <person name="Haridas S."/>
            <person name="Kuo A."/>
            <person name="Mondo S."/>
            <person name="Pangilinan J."/>
            <person name="Riley R."/>
            <person name="Labutti K."/>
            <person name="Andreopoulos B."/>
            <person name="Lipzen A."/>
            <person name="Chen C."/>
            <person name="Yanf M."/>
            <person name="Daum C."/>
            <person name="Ng V."/>
            <person name="Clum A."/>
            <person name="Ohm R."/>
            <person name="Martin F."/>
            <person name="Silar P."/>
            <person name="Natvig D."/>
            <person name="Lalanne C."/>
            <person name="Gautier V."/>
            <person name="Ament-Velasquez S.L."/>
            <person name="Kruys A."/>
            <person name="Hutchinson M.I."/>
            <person name="Powell A.J."/>
            <person name="Barry K."/>
            <person name="Miller A.N."/>
            <person name="Grigoriev I.V."/>
            <person name="Debuchy R."/>
            <person name="Gladieux P."/>
            <person name="Thoren M.H."/>
            <person name="Johannesson H."/>
        </authorList>
    </citation>
    <scope>NUCLEOTIDE SEQUENCE</scope>
    <source>
        <strain evidence="2">CBS 315.58</strain>
    </source>
</reference>
<dbReference type="AlphaFoldDB" id="A0AAN6XJ41"/>
<dbReference type="Proteomes" id="UP001303160">
    <property type="component" value="Unassembled WGS sequence"/>
</dbReference>
<dbReference type="PANTHER" id="PTHR43735:SF11">
    <property type="entry name" value="HYPOTHETICAL OXIDOREDUCTASE (EUROFUNG)"/>
    <property type="match status" value="1"/>
</dbReference>
<proteinExistence type="predicted"/>
<evidence type="ECO:0000313" key="2">
    <source>
        <dbReference type="EMBL" id="KAK4198702.1"/>
    </source>
</evidence>
<name>A0AAN6XJ41_9PEZI</name>
<dbReference type="Gene3D" id="3.50.50.100">
    <property type="match status" value="1"/>
</dbReference>
<dbReference type="PRINTS" id="PR00469">
    <property type="entry name" value="PNDRDTASEII"/>
</dbReference>
<dbReference type="SUPFAM" id="SSF51905">
    <property type="entry name" value="FAD/NAD(P)-binding domain"/>
    <property type="match status" value="1"/>
</dbReference>
<dbReference type="PRINTS" id="PR00368">
    <property type="entry name" value="FADPNR"/>
</dbReference>
<dbReference type="Pfam" id="PF07992">
    <property type="entry name" value="Pyr_redox_2"/>
    <property type="match status" value="1"/>
</dbReference>
<dbReference type="InterPro" id="IPR036188">
    <property type="entry name" value="FAD/NAD-bd_sf"/>
</dbReference>
<dbReference type="GO" id="GO:0004174">
    <property type="term" value="F:electron-transferring-flavoprotein dehydrogenase activity"/>
    <property type="evidence" value="ECO:0007669"/>
    <property type="project" value="TreeGrafter"/>
</dbReference>
<gene>
    <name evidence="2" type="ORF">QBC40DRAFT_283364</name>
</gene>
<evidence type="ECO:0000313" key="3">
    <source>
        <dbReference type="Proteomes" id="UP001303160"/>
    </source>
</evidence>